<protein>
    <submittedName>
        <fullName evidence="2">Uncharacterized protein</fullName>
    </submittedName>
</protein>
<feature type="region of interest" description="Disordered" evidence="1">
    <location>
        <begin position="30"/>
        <end position="49"/>
    </location>
</feature>
<evidence type="ECO:0000313" key="2">
    <source>
        <dbReference type="EMBL" id="VDK52713.1"/>
    </source>
</evidence>
<name>A0A3P6RAH9_CYLGO</name>
<evidence type="ECO:0000313" key="3">
    <source>
        <dbReference type="Proteomes" id="UP000271889"/>
    </source>
</evidence>
<organism evidence="2 3">
    <name type="scientific">Cylicostephanus goldi</name>
    <name type="common">Nematode worm</name>
    <dbReference type="NCBI Taxonomy" id="71465"/>
    <lineage>
        <taxon>Eukaryota</taxon>
        <taxon>Metazoa</taxon>
        <taxon>Ecdysozoa</taxon>
        <taxon>Nematoda</taxon>
        <taxon>Chromadorea</taxon>
        <taxon>Rhabditida</taxon>
        <taxon>Rhabditina</taxon>
        <taxon>Rhabditomorpha</taxon>
        <taxon>Strongyloidea</taxon>
        <taxon>Strongylidae</taxon>
        <taxon>Cylicostephanus</taxon>
    </lineage>
</organism>
<keyword evidence="3" id="KW-1185">Reference proteome</keyword>
<dbReference type="Proteomes" id="UP000271889">
    <property type="component" value="Unassembled WGS sequence"/>
</dbReference>
<proteinExistence type="predicted"/>
<evidence type="ECO:0000256" key="1">
    <source>
        <dbReference type="SAM" id="MobiDB-lite"/>
    </source>
</evidence>
<sequence length="49" mass="5767">MLGMENAMKAMVKLGHPELVEQCRLYERELNKEDERAENSDDDVNARMR</sequence>
<reference evidence="2 3" key="1">
    <citation type="submission" date="2018-11" db="EMBL/GenBank/DDBJ databases">
        <authorList>
            <consortium name="Pathogen Informatics"/>
        </authorList>
    </citation>
    <scope>NUCLEOTIDE SEQUENCE [LARGE SCALE GENOMIC DNA]</scope>
</reference>
<dbReference type="EMBL" id="UYRV01005540">
    <property type="protein sequence ID" value="VDK52713.1"/>
    <property type="molecule type" value="Genomic_DNA"/>
</dbReference>
<gene>
    <name evidence="2" type="ORF">CGOC_LOCUS2463</name>
</gene>
<dbReference type="OrthoDB" id="9806920at2759"/>
<accession>A0A3P6RAH9</accession>
<dbReference type="AlphaFoldDB" id="A0A3P6RAH9"/>